<sequence length="144" mass="16436">MDRLYIAKEKGRATFSETAQAYGKNSRRLLWRHNIPSGQLDLPYIKLNPYRWGEFSYKQTSLRAAFTEYPHTGVKKHRIMACLVTSSNPVSPKTRRVGQRYTLNLSRAETSSRWCGVVVRRGSQVSSTSLDHGSKGRRQKPSCS</sequence>
<organism evidence="1 2">
    <name type="scientific">Trichonephila clavipes</name>
    <name type="common">Golden silk orbweaver</name>
    <name type="synonym">Nephila clavipes</name>
    <dbReference type="NCBI Taxonomy" id="2585209"/>
    <lineage>
        <taxon>Eukaryota</taxon>
        <taxon>Metazoa</taxon>
        <taxon>Ecdysozoa</taxon>
        <taxon>Arthropoda</taxon>
        <taxon>Chelicerata</taxon>
        <taxon>Arachnida</taxon>
        <taxon>Araneae</taxon>
        <taxon>Araneomorphae</taxon>
        <taxon>Entelegynae</taxon>
        <taxon>Araneoidea</taxon>
        <taxon>Nephilidae</taxon>
        <taxon>Trichonephila</taxon>
    </lineage>
</organism>
<proteinExistence type="predicted"/>
<comment type="caution">
    <text evidence="1">The sequence shown here is derived from an EMBL/GenBank/DDBJ whole genome shotgun (WGS) entry which is preliminary data.</text>
</comment>
<dbReference type="AlphaFoldDB" id="A0A8X6S4C2"/>
<gene>
    <name evidence="1" type="ORF">TNCV_4414981</name>
</gene>
<dbReference type="EMBL" id="BMAU01021244">
    <property type="protein sequence ID" value="GFY04410.1"/>
    <property type="molecule type" value="Genomic_DNA"/>
</dbReference>
<protein>
    <submittedName>
        <fullName evidence="1">Uncharacterized protein</fullName>
    </submittedName>
</protein>
<dbReference type="Proteomes" id="UP000887159">
    <property type="component" value="Unassembled WGS sequence"/>
</dbReference>
<name>A0A8X6S4C2_TRICX</name>
<evidence type="ECO:0000313" key="2">
    <source>
        <dbReference type="Proteomes" id="UP000887159"/>
    </source>
</evidence>
<keyword evidence="2" id="KW-1185">Reference proteome</keyword>
<reference evidence="1" key="1">
    <citation type="submission" date="2020-08" db="EMBL/GenBank/DDBJ databases">
        <title>Multicomponent nature underlies the extraordinary mechanical properties of spider dragline silk.</title>
        <authorList>
            <person name="Kono N."/>
            <person name="Nakamura H."/>
            <person name="Mori M."/>
            <person name="Yoshida Y."/>
            <person name="Ohtoshi R."/>
            <person name="Malay A.D."/>
            <person name="Moran D.A.P."/>
            <person name="Tomita M."/>
            <person name="Numata K."/>
            <person name="Arakawa K."/>
        </authorList>
    </citation>
    <scope>NUCLEOTIDE SEQUENCE</scope>
</reference>
<accession>A0A8X6S4C2</accession>
<evidence type="ECO:0000313" key="1">
    <source>
        <dbReference type="EMBL" id="GFY04410.1"/>
    </source>
</evidence>